<evidence type="ECO:0000256" key="7">
    <source>
        <dbReference type="ARBA" id="ARBA00022679"/>
    </source>
</evidence>
<feature type="domain" description="GHMP kinase N-terminal" evidence="15">
    <location>
        <begin position="136"/>
        <end position="212"/>
    </location>
</feature>
<dbReference type="FunFam" id="3.30.230.10:FF:000045">
    <property type="entry name" value="4-diphosphocytidyl-2-C-methyl-D-erythritol kinase, chloroplastic"/>
    <property type="match status" value="1"/>
</dbReference>
<comment type="catalytic activity">
    <reaction evidence="1">
        <text>4-CDP-2-C-methyl-D-erythritol + ATP = 4-CDP-2-C-methyl-D-erythritol 2-phosphate + ADP + H(+)</text>
        <dbReference type="Rhea" id="RHEA:18437"/>
        <dbReference type="ChEBI" id="CHEBI:15378"/>
        <dbReference type="ChEBI" id="CHEBI:30616"/>
        <dbReference type="ChEBI" id="CHEBI:57823"/>
        <dbReference type="ChEBI" id="CHEBI:57919"/>
        <dbReference type="ChEBI" id="CHEBI:456216"/>
        <dbReference type="EC" id="2.7.1.148"/>
    </reaction>
</comment>
<evidence type="ECO:0000256" key="11">
    <source>
        <dbReference type="ARBA" id="ARBA00022946"/>
    </source>
</evidence>
<comment type="similarity">
    <text evidence="3">Belongs to the GHMP kinase family. IspE subfamily.</text>
</comment>
<comment type="subcellular location">
    <subcellularLocation>
        <location evidence="2">Plastid</location>
        <location evidence="2">Chloroplast</location>
    </subcellularLocation>
</comment>
<dbReference type="InterPro" id="IPR020568">
    <property type="entry name" value="Ribosomal_Su5_D2-typ_SF"/>
</dbReference>
<dbReference type="GO" id="GO:0009507">
    <property type="term" value="C:chloroplast"/>
    <property type="evidence" value="ECO:0007669"/>
    <property type="project" value="UniProtKB-SubCell"/>
</dbReference>
<dbReference type="Gene3D" id="3.30.70.890">
    <property type="entry name" value="GHMP kinase, C-terminal domain"/>
    <property type="match status" value="1"/>
</dbReference>
<dbReference type="AlphaFoldDB" id="A0A7J9DAL7"/>
<dbReference type="SUPFAM" id="SSF55060">
    <property type="entry name" value="GHMP Kinase, C-terminal domain"/>
    <property type="match status" value="1"/>
</dbReference>
<dbReference type="Pfam" id="PF08544">
    <property type="entry name" value="GHMP_kinases_C"/>
    <property type="match status" value="1"/>
</dbReference>
<evidence type="ECO:0000256" key="10">
    <source>
        <dbReference type="ARBA" id="ARBA00022840"/>
    </source>
</evidence>
<dbReference type="EMBL" id="JABEZW010000001">
    <property type="protein sequence ID" value="MBA0757750.1"/>
    <property type="molecule type" value="Genomic_DNA"/>
</dbReference>
<protein>
    <recommendedName>
        <fullName evidence="4">4-(cytidine 5'-diphospho)-2-C-methyl-D-erythritol kinase</fullName>
        <ecNumber evidence="4">2.7.1.148</ecNumber>
    </recommendedName>
    <alternativeName>
        <fullName evidence="13">4-(cytidine-5'-diphospho)-2-C-methyl-D-erythritol kinase</fullName>
    </alternativeName>
</protein>
<evidence type="ECO:0000313" key="18">
    <source>
        <dbReference type="Proteomes" id="UP000593568"/>
    </source>
</evidence>
<evidence type="ECO:0000256" key="13">
    <source>
        <dbReference type="ARBA" id="ARBA00032554"/>
    </source>
</evidence>
<sequence>MASSHLLCNHSLFFSSAFKNCGFSNTPPSKLQFQRTPFVKASKKQLEIVYDPDERLNKLADEVDKEAPFSRLTLFSPCKINVFLRITNKREDGYHDLASLFHTISLGDVIKFSLSPSKTKDRLSTNVSGVPLDDKNLIIKALNLYRKKTGSSNFFWVHLDKKVPTGAGLGGGSSNAATALWAANQFNGSAATEKELQQWSSEIGSDIPFFFSHGAAYCTGRGEVMRPVLESFSDDNFNFSAVFVQDISHPLPSDIPMVLIKPKEACSTAEVYKCLRLDQTSNVDPLTLLEKISRNGISQDVCINDLEPPAFEVLPSLKRLKQRVTAAGRGQYDAVFMSGSGSTIVGVGSPDPPQFVYDDDDYREVFLAGKLQVV</sequence>
<dbReference type="InterPro" id="IPR036554">
    <property type="entry name" value="GHMP_kinase_C_sf"/>
</dbReference>
<evidence type="ECO:0000256" key="9">
    <source>
        <dbReference type="ARBA" id="ARBA00022777"/>
    </source>
</evidence>
<dbReference type="InterPro" id="IPR014721">
    <property type="entry name" value="Ribsml_uS5_D2-typ_fold_subgr"/>
</dbReference>
<comment type="pathway">
    <text evidence="14">Isoprenoid biosynthesis; isopentenyl diphosphate biosynthesis via DXP pathway; isopentenyl diphosphate from 1-deoxy-D-xylulose 5-phosphate: step 3/6.</text>
</comment>
<dbReference type="NCBIfam" id="TIGR00154">
    <property type="entry name" value="ispE"/>
    <property type="match status" value="1"/>
</dbReference>
<evidence type="ECO:0000256" key="6">
    <source>
        <dbReference type="ARBA" id="ARBA00022640"/>
    </source>
</evidence>
<evidence type="ECO:0000256" key="3">
    <source>
        <dbReference type="ARBA" id="ARBA00009684"/>
    </source>
</evidence>
<dbReference type="EC" id="2.7.1.148" evidence="4"/>
<reference evidence="17 18" key="1">
    <citation type="journal article" date="2019" name="Genome Biol. Evol.">
        <title>Insights into the evolution of the New World diploid cottons (Gossypium, subgenus Houzingenia) based on genome sequencing.</title>
        <authorList>
            <person name="Grover C.E."/>
            <person name="Arick M.A. 2nd"/>
            <person name="Thrash A."/>
            <person name="Conover J.L."/>
            <person name="Sanders W.S."/>
            <person name="Peterson D.G."/>
            <person name="Frelichowski J.E."/>
            <person name="Scheffler J.A."/>
            <person name="Scheffler B.E."/>
            <person name="Wendel J.F."/>
        </authorList>
    </citation>
    <scope>NUCLEOTIDE SEQUENCE [LARGE SCALE GENOMIC DNA]</scope>
    <source>
        <strain evidence="17">8</strain>
        <tissue evidence="17">Leaf</tissue>
    </source>
</reference>
<dbReference type="InterPro" id="IPR006204">
    <property type="entry name" value="GHMP_kinase_N_dom"/>
</dbReference>
<evidence type="ECO:0000256" key="1">
    <source>
        <dbReference type="ARBA" id="ARBA00001304"/>
    </source>
</evidence>
<evidence type="ECO:0000256" key="12">
    <source>
        <dbReference type="ARBA" id="ARBA00023229"/>
    </source>
</evidence>
<dbReference type="Proteomes" id="UP000593568">
    <property type="component" value="Unassembled WGS sequence"/>
</dbReference>
<keyword evidence="18" id="KW-1185">Reference proteome</keyword>
<dbReference type="GO" id="GO:0005524">
    <property type="term" value="F:ATP binding"/>
    <property type="evidence" value="ECO:0007669"/>
    <property type="project" value="UniProtKB-KW"/>
</dbReference>
<proteinExistence type="inferred from homology"/>
<keyword evidence="12" id="KW-0414">Isoprene biosynthesis</keyword>
<dbReference type="PANTHER" id="PTHR43527:SF2">
    <property type="entry name" value="4-DIPHOSPHOCYTIDYL-2-C-METHYL-D-ERYTHRITOL KINASE, CHLOROPLASTIC"/>
    <property type="match status" value="1"/>
</dbReference>
<evidence type="ECO:0000256" key="8">
    <source>
        <dbReference type="ARBA" id="ARBA00022741"/>
    </source>
</evidence>
<keyword evidence="11" id="KW-0809">Transit peptide</keyword>
<keyword evidence="9" id="KW-0418">Kinase</keyword>
<keyword evidence="8" id="KW-0547">Nucleotide-binding</keyword>
<dbReference type="InterPro" id="IPR004424">
    <property type="entry name" value="IspE"/>
</dbReference>
<keyword evidence="7" id="KW-0808">Transferase</keyword>
<evidence type="ECO:0000259" key="15">
    <source>
        <dbReference type="Pfam" id="PF00288"/>
    </source>
</evidence>
<evidence type="ECO:0000256" key="4">
    <source>
        <dbReference type="ARBA" id="ARBA00012052"/>
    </source>
</evidence>
<feature type="domain" description="GHMP kinase C-terminal" evidence="16">
    <location>
        <begin position="299"/>
        <end position="358"/>
    </location>
</feature>
<organism evidence="17 18">
    <name type="scientific">Gossypium trilobum</name>
    <dbReference type="NCBI Taxonomy" id="34281"/>
    <lineage>
        <taxon>Eukaryota</taxon>
        <taxon>Viridiplantae</taxon>
        <taxon>Streptophyta</taxon>
        <taxon>Embryophyta</taxon>
        <taxon>Tracheophyta</taxon>
        <taxon>Spermatophyta</taxon>
        <taxon>Magnoliopsida</taxon>
        <taxon>eudicotyledons</taxon>
        <taxon>Gunneridae</taxon>
        <taxon>Pentapetalae</taxon>
        <taxon>rosids</taxon>
        <taxon>malvids</taxon>
        <taxon>Malvales</taxon>
        <taxon>Malvaceae</taxon>
        <taxon>Malvoideae</taxon>
        <taxon>Gossypium</taxon>
    </lineage>
</organism>
<comment type="caution">
    <text evidence="17">The sequence shown here is derived from an EMBL/GenBank/DDBJ whole genome shotgun (WGS) entry which is preliminary data.</text>
</comment>
<dbReference type="Pfam" id="PF00288">
    <property type="entry name" value="GHMP_kinases_N"/>
    <property type="match status" value="1"/>
</dbReference>
<evidence type="ECO:0000259" key="16">
    <source>
        <dbReference type="Pfam" id="PF08544"/>
    </source>
</evidence>
<dbReference type="PANTHER" id="PTHR43527">
    <property type="entry name" value="4-DIPHOSPHOCYTIDYL-2-C-METHYL-D-ERYTHRITOL KINASE, CHLOROPLASTIC"/>
    <property type="match status" value="1"/>
</dbReference>
<dbReference type="Gene3D" id="3.30.230.10">
    <property type="match status" value="1"/>
</dbReference>
<name>A0A7J9DAL7_9ROSI</name>
<dbReference type="InterPro" id="IPR013750">
    <property type="entry name" value="GHMP_kinase_C_dom"/>
</dbReference>
<dbReference type="SUPFAM" id="SSF54211">
    <property type="entry name" value="Ribosomal protein S5 domain 2-like"/>
    <property type="match status" value="1"/>
</dbReference>
<dbReference type="GO" id="GO:0016114">
    <property type="term" value="P:terpenoid biosynthetic process"/>
    <property type="evidence" value="ECO:0007669"/>
    <property type="project" value="InterPro"/>
</dbReference>
<evidence type="ECO:0000256" key="2">
    <source>
        <dbReference type="ARBA" id="ARBA00004229"/>
    </source>
</evidence>
<evidence type="ECO:0000256" key="14">
    <source>
        <dbReference type="ARBA" id="ARBA00060636"/>
    </source>
</evidence>
<keyword evidence="5" id="KW-0150">Chloroplast</keyword>
<gene>
    <name evidence="17" type="ORF">Gotri_020818</name>
</gene>
<evidence type="ECO:0000313" key="17">
    <source>
        <dbReference type="EMBL" id="MBA0757750.1"/>
    </source>
</evidence>
<dbReference type="HAMAP" id="MF_00061">
    <property type="entry name" value="IspE"/>
    <property type="match status" value="1"/>
</dbReference>
<evidence type="ECO:0000256" key="5">
    <source>
        <dbReference type="ARBA" id="ARBA00022528"/>
    </source>
</evidence>
<keyword evidence="10" id="KW-0067">ATP-binding</keyword>
<dbReference type="GO" id="GO:0050515">
    <property type="term" value="F:4-(cytidine 5'-diphospho)-2-C-methyl-D-erythritol kinase activity"/>
    <property type="evidence" value="ECO:0007669"/>
    <property type="project" value="UniProtKB-EC"/>
</dbReference>
<accession>A0A7J9DAL7</accession>
<keyword evidence="6" id="KW-0934">Plastid</keyword>
<dbReference type="FunFam" id="3.30.70.890:FF:000009">
    <property type="entry name" value="4-diphosphocytidyl-2-C-methyl-D-erythritol kinase, chloroplastic"/>
    <property type="match status" value="1"/>
</dbReference>